<dbReference type="OrthoDB" id="9815009at2"/>
<dbReference type="InterPro" id="IPR036388">
    <property type="entry name" value="WH-like_DNA-bd_sf"/>
</dbReference>
<gene>
    <name evidence="4" type="ORF">DXN05_12240</name>
</gene>
<dbReference type="PROSITE" id="PS52050">
    <property type="entry name" value="WYL"/>
    <property type="match status" value="1"/>
</dbReference>
<dbReference type="InterPro" id="IPR001034">
    <property type="entry name" value="DeoR_HTH"/>
</dbReference>
<dbReference type="PROSITE" id="PS51000">
    <property type="entry name" value="HTH_DEOR_2"/>
    <property type="match status" value="1"/>
</dbReference>
<dbReference type="InterPro" id="IPR013196">
    <property type="entry name" value="HTH_11"/>
</dbReference>
<comment type="caution">
    <text evidence="4">The sequence shown here is derived from an EMBL/GenBank/DDBJ whole genome shotgun (WGS) entry which is preliminary data.</text>
</comment>
<dbReference type="AlphaFoldDB" id="A0A3E1NK13"/>
<evidence type="ECO:0000313" key="4">
    <source>
        <dbReference type="EMBL" id="RFM28275.1"/>
    </source>
</evidence>
<protein>
    <submittedName>
        <fullName evidence="4">YafY family transcriptional regulator</fullName>
    </submittedName>
</protein>
<dbReference type="Pfam" id="PF13280">
    <property type="entry name" value="WYL"/>
    <property type="match status" value="1"/>
</dbReference>
<evidence type="ECO:0000256" key="2">
    <source>
        <dbReference type="ARBA" id="ARBA00023163"/>
    </source>
</evidence>
<dbReference type="Gene3D" id="1.10.10.10">
    <property type="entry name" value="Winged helix-like DNA-binding domain superfamily/Winged helix DNA-binding domain"/>
    <property type="match status" value="1"/>
</dbReference>
<name>A0A3E1NK13_9BACT</name>
<evidence type="ECO:0000313" key="5">
    <source>
        <dbReference type="Proteomes" id="UP000261284"/>
    </source>
</evidence>
<accession>A0A3E1NK13</accession>
<sequence>MNRIDRVTAILIQLQSKKIVKAQEIADRFSISLRTVYRDVKTLEEAGIPIIGEAGIGYSIMDGYRLPPVMFSREEATAFLTAEKLVEKFTDPALAATYQNAMFKIKAVLRSTEKDLLENMDESVAVHRKFTGPGASDTGGNLLPSLLKAVSEKKMIRIRYQAFNQSPTARQVEPIGLFYYGGYWHVIAWCQLRQDYRDFRTDRIASLTVTDTLITQSHPSLKAYLAKVKQEQDLKTVVINVQKEFTPYLQEQKYYNGFVSEKQQGEDVQMTFLTPCFEGFIRWYIMFADKAGIVKPRSLEQLLLKRMEEITQKLHTAAPLLT</sequence>
<proteinExistence type="predicted"/>
<evidence type="ECO:0000256" key="1">
    <source>
        <dbReference type="ARBA" id="ARBA00023015"/>
    </source>
</evidence>
<dbReference type="InterPro" id="IPR028349">
    <property type="entry name" value="PafC-like"/>
</dbReference>
<organism evidence="4 5">
    <name type="scientific">Deminuibacter soli</name>
    <dbReference type="NCBI Taxonomy" id="2291815"/>
    <lineage>
        <taxon>Bacteria</taxon>
        <taxon>Pseudomonadati</taxon>
        <taxon>Bacteroidota</taxon>
        <taxon>Chitinophagia</taxon>
        <taxon>Chitinophagales</taxon>
        <taxon>Chitinophagaceae</taxon>
        <taxon>Deminuibacter</taxon>
    </lineage>
</organism>
<dbReference type="Proteomes" id="UP000261284">
    <property type="component" value="Unassembled WGS sequence"/>
</dbReference>
<keyword evidence="1" id="KW-0805">Transcription regulation</keyword>
<keyword evidence="5" id="KW-1185">Reference proteome</keyword>
<dbReference type="PANTHER" id="PTHR34580:SF3">
    <property type="entry name" value="PROTEIN PAFB"/>
    <property type="match status" value="1"/>
</dbReference>
<dbReference type="PIRSF" id="PIRSF016838">
    <property type="entry name" value="PafC"/>
    <property type="match status" value="1"/>
</dbReference>
<dbReference type="InterPro" id="IPR026881">
    <property type="entry name" value="WYL_dom"/>
</dbReference>
<keyword evidence="2" id="KW-0804">Transcription</keyword>
<dbReference type="EMBL" id="QTJU01000003">
    <property type="protein sequence ID" value="RFM28275.1"/>
    <property type="molecule type" value="Genomic_DNA"/>
</dbReference>
<dbReference type="GO" id="GO:0003700">
    <property type="term" value="F:DNA-binding transcription factor activity"/>
    <property type="evidence" value="ECO:0007669"/>
    <property type="project" value="InterPro"/>
</dbReference>
<dbReference type="Pfam" id="PF08279">
    <property type="entry name" value="HTH_11"/>
    <property type="match status" value="1"/>
</dbReference>
<dbReference type="InterPro" id="IPR051534">
    <property type="entry name" value="CBASS_pafABC_assoc_protein"/>
</dbReference>
<dbReference type="SUPFAM" id="SSF46785">
    <property type="entry name" value="Winged helix' DNA-binding domain"/>
    <property type="match status" value="1"/>
</dbReference>
<evidence type="ECO:0000259" key="3">
    <source>
        <dbReference type="PROSITE" id="PS51000"/>
    </source>
</evidence>
<reference evidence="4 5" key="1">
    <citation type="submission" date="2018-08" db="EMBL/GenBank/DDBJ databases">
        <title>Chitinophagaceae sp. K23C18032701, a novel bacterium isolated from forest soil.</title>
        <authorList>
            <person name="Wang C."/>
        </authorList>
    </citation>
    <scope>NUCLEOTIDE SEQUENCE [LARGE SCALE GENOMIC DNA]</scope>
    <source>
        <strain evidence="4 5">K23C18032701</strain>
    </source>
</reference>
<dbReference type="PANTHER" id="PTHR34580">
    <property type="match status" value="1"/>
</dbReference>
<feature type="domain" description="HTH deoR-type" evidence="3">
    <location>
        <begin position="3"/>
        <end position="58"/>
    </location>
</feature>
<dbReference type="InterPro" id="IPR036390">
    <property type="entry name" value="WH_DNA-bd_sf"/>
</dbReference>
<dbReference type="RefSeq" id="WP_116847521.1">
    <property type="nucleotide sequence ID" value="NZ_QTJU01000003.1"/>
</dbReference>